<keyword evidence="3" id="KW-0813">Transport</keyword>
<dbReference type="FunFam" id="3.40.50.300:FF:000224">
    <property type="entry name" value="Energy-coupling factor transporter ATP-binding protein EcfA"/>
    <property type="match status" value="1"/>
</dbReference>
<evidence type="ECO:0000259" key="9">
    <source>
        <dbReference type="PROSITE" id="PS50893"/>
    </source>
</evidence>
<evidence type="ECO:0000256" key="1">
    <source>
        <dbReference type="ARBA" id="ARBA00004202"/>
    </source>
</evidence>
<comment type="caution">
    <text evidence="10">The sequence shown here is derived from an EMBL/GenBank/DDBJ whole genome shotgun (WGS) entry which is preliminary data.</text>
</comment>
<dbReference type="InterPro" id="IPR030947">
    <property type="entry name" value="EcfA_1"/>
</dbReference>
<evidence type="ECO:0000256" key="7">
    <source>
        <dbReference type="ARBA" id="ARBA00022967"/>
    </source>
</evidence>
<dbReference type="InterPro" id="IPR050095">
    <property type="entry name" value="ECF_ABC_transporter_ATP-bd"/>
</dbReference>
<dbReference type="PANTHER" id="PTHR43553">
    <property type="entry name" value="HEAVY METAL TRANSPORTER"/>
    <property type="match status" value="1"/>
</dbReference>
<dbReference type="Pfam" id="PF00005">
    <property type="entry name" value="ABC_tran"/>
    <property type="match status" value="1"/>
</dbReference>
<dbReference type="RefSeq" id="WP_134168483.1">
    <property type="nucleotide sequence ID" value="NZ_SODD01000007.1"/>
</dbReference>
<dbReference type="SMART" id="SM00382">
    <property type="entry name" value="AAA"/>
    <property type="match status" value="1"/>
</dbReference>
<evidence type="ECO:0000256" key="6">
    <source>
        <dbReference type="ARBA" id="ARBA00022840"/>
    </source>
</evidence>
<evidence type="ECO:0000256" key="2">
    <source>
        <dbReference type="ARBA" id="ARBA00005417"/>
    </source>
</evidence>
<keyword evidence="5" id="KW-0547">Nucleotide-binding</keyword>
<dbReference type="EMBL" id="SODD01000007">
    <property type="protein sequence ID" value="TDW24898.1"/>
    <property type="molecule type" value="Genomic_DNA"/>
</dbReference>
<organism evidence="10 11">
    <name type="scientific">Breznakia blatticola</name>
    <dbReference type="NCBI Taxonomy" id="1754012"/>
    <lineage>
        <taxon>Bacteria</taxon>
        <taxon>Bacillati</taxon>
        <taxon>Bacillota</taxon>
        <taxon>Erysipelotrichia</taxon>
        <taxon>Erysipelotrichales</taxon>
        <taxon>Erysipelotrichaceae</taxon>
        <taxon>Breznakia</taxon>
    </lineage>
</organism>
<dbReference type="NCBIfam" id="NF010167">
    <property type="entry name" value="PRK13648.1"/>
    <property type="match status" value="1"/>
</dbReference>
<proteinExistence type="inferred from homology"/>
<feature type="domain" description="ABC transporter" evidence="9">
    <location>
        <begin position="2"/>
        <end position="235"/>
    </location>
</feature>
<dbReference type="GO" id="GO:0005524">
    <property type="term" value="F:ATP binding"/>
    <property type="evidence" value="ECO:0007669"/>
    <property type="project" value="UniProtKB-KW"/>
</dbReference>
<dbReference type="Gene3D" id="3.40.50.300">
    <property type="entry name" value="P-loop containing nucleotide triphosphate hydrolases"/>
    <property type="match status" value="1"/>
</dbReference>
<keyword evidence="4" id="KW-1003">Cell membrane</keyword>
<dbReference type="AlphaFoldDB" id="A0A4R8A5U6"/>
<dbReference type="NCBIfam" id="TIGR04520">
    <property type="entry name" value="ECF_ATPase_1"/>
    <property type="match status" value="1"/>
</dbReference>
<keyword evidence="8" id="KW-0472">Membrane</keyword>
<evidence type="ECO:0000256" key="3">
    <source>
        <dbReference type="ARBA" id="ARBA00022448"/>
    </source>
</evidence>
<dbReference type="InterPro" id="IPR027417">
    <property type="entry name" value="P-loop_NTPase"/>
</dbReference>
<evidence type="ECO:0000313" key="10">
    <source>
        <dbReference type="EMBL" id="TDW24898.1"/>
    </source>
</evidence>
<dbReference type="CDD" id="cd03225">
    <property type="entry name" value="ABC_cobalt_CbiO_domain1"/>
    <property type="match status" value="1"/>
</dbReference>
<dbReference type="Proteomes" id="UP000294743">
    <property type="component" value="Unassembled WGS sequence"/>
</dbReference>
<evidence type="ECO:0000313" key="11">
    <source>
        <dbReference type="Proteomes" id="UP000294743"/>
    </source>
</evidence>
<keyword evidence="11" id="KW-1185">Reference proteome</keyword>
<dbReference type="GO" id="GO:0043190">
    <property type="term" value="C:ATP-binding cassette (ABC) transporter complex"/>
    <property type="evidence" value="ECO:0007669"/>
    <property type="project" value="TreeGrafter"/>
</dbReference>
<dbReference type="GO" id="GO:0042626">
    <property type="term" value="F:ATPase-coupled transmembrane transporter activity"/>
    <property type="evidence" value="ECO:0007669"/>
    <property type="project" value="TreeGrafter"/>
</dbReference>
<evidence type="ECO:0000256" key="4">
    <source>
        <dbReference type="ARBA" id="ARBA00022475"/>
    </source>
</evidence>
<dbReference type="PROSITE" id="PS50893">
    <property type="entry name" value="ABC_TRANSPORTER_2"/>
    <property type="match status" value="1"/>
</dbReference>
<comment type="subcellular location">
    <subcellularLocation>
        <location evidence="1">Cell membrane</location>
        <topology evidence="1">Peripheral membrane protein</topology>
    </subcellularLocation>
</comment>
<evidence type="ECO:0000256" key="5">
    <source>
        <dbReference type="ARBA" id="ARBA00022741"/>
    </source>
</evidence>
<dbReference type="InterPro" id="IPR003593">
    <property type="entry name" value="AAA+_ATPase"/>
</dbReference>
<keyword evidence="7" id="KW-1278">Translocase</keyword>
<protein>
    <submittedName>
        <fullName evidence="10">Energy-coupling factor transport system ATP-binding protein</fullName>
    </submittedName>
</protein>
<dbReference type="PROSITE" id="PS00211">
    <property type="entry name" value="ABC_TRANSPORTER_1"/>
    <property type="match status" value="1"/>
</dbReference>
<dbReference type="SUPFAM" id="SSF52540">
    <property type="entry name" value="P-loop containing nucleoside triphosphate hydrolases"/>
    <property type="match status" value="1"/>
</dbReference>
<accession>A0A4R8A5U6</accession>
<dbReference type="OrthoDB" id="9784332at2"/>
<dbReference type="InterPro" id="IPR017871">
    <property type="entry name" value="ABC_transporter-like_CS"/>
</dbReference>
<dbReference type="GO" id="GO:0016887">
    <property type="term" value="F:ATP hydrolysis activity"/>
    <property type="evidence" value="ECO:0007669"/>
    <property type="project" value="InterPro"/>
</dbReference>
<dbReference type="InterPro" id="IPR015856">
    <property type="entry name" value="ABC_transpr_CbiO/EcfA_su"/>
</dbReference>
<keyword evidence="6 10" id="KW-0067">ATP-binding</keyword>
<comment type="similarity">
    <text evidence="2">Belongs to the ABC transporter superfamily.</text>
</comment>
<reference evidence="10 11" key="1">
    <citation type="submission" date="2019-03" db="EMBL/GenBank/DDBJ databases">
        <title>Genomic Encyclopedia of Type Strains, Phase IV (KMG-IV): sequencing the most valuable type-strain genomes for metagenomic binning, comparative biology and taxonomic classification.</title>
        <authorList>
            <person name="Goeker M."/>
        </authorList>
    </citation>
    <scope>NUCLEOTIDE SEQUENCE [LARGE SCALE GENOMIC DNA]</scope>
    <source>
        <strain evidence="10 11">DSM 28867</strain>
    </source>
</reference>
<dbReference type="InterPro" id="IPR003439">
    <property type="entry name" value="ABC_transporter-like_ATP-bd"/>
</dbReference>
<sequence>MIKVEDLHFNYDEHEETIKGVNFTVEAGSYTSIIGHNGSGKSTIAKLLIGLLEKSSGSIEIDGMELNEENLYAIRSLIGVVFQNPDNQFIGSTVADDIAFGLENKQVPQENMQAIIDKFSKVVGMYDFLDREPTSLSGGQKQRVAIAGVLAMDLKVIILDEAASMLDPRGKKEIHELINKLHEEENLTVISITHDMEEVLRSDKVIVLEHGHVKMSGTPAEILQHEDELVALELDIPFVYKVQKELKEIGIEMDTQVSIEGVVEQLCQLHSKI</sequence>
<evidence type="ECO:0000256" key="8">
    <source>
        <dbReference type="ARBA" id="ARBA00023136"/>
    </source>
</evidence>
<gene>
    <name evidence="10" type="ORF">EDD63_10750</name>
</gene>
<name>A0A4R8A5U6_9FIRM</name>
<dbReference type="PANTHER" id="PTHR43553:SF24">
    <property type="entry name" value="ENERGY-COUPLING FACTOR TRANSPORTER ATP-BINDING PROTEIN ECFA1"/>
    <property type="match status" value="1"/>
</dbReference>